<dbReference type="Pfam" id="PF14292">
    <property type="entry name" value="SusE"/>
    <property type="match status" value="1"/>
</dbReference>
<dbReference type="Gene3D" id="2.60.40.3620">
    <property type="match status" value="1"/>
</dbReference>
<evidence type="ECO:0000259" key="1">
    <source>
        <dbReference type="Pfam" id="PF14292"/>
    </source>
</evidence>
<dbReference type="InterPro" id="IPR025970">
    <property type="entry name" value="SusE"/>
</dbReference>
<protein>
    <submittedName>
        <fullName evidence="2">SusF/SusE family outer membrane protein</fullName>
    </submittedName>
</protein>
<reference evidence="2 3" key="1">
    <citation type="submission" date="2019-04" db="EMBL/GenBank/DDBJ databases">
        <authorList>
            <person name="Feng G."/>
            <person name="Zhang J."/>
            <person name="Zhu H."/>
        </authorList>
    </citation>
    <scope>NUCLEOTIDE SEQUENCE [LARGE SCALE GENOMIC DNA]</scope>
    <source>
        <strain evidence="2 3">9PBR-1</strain>
    </source>
</reference>
<dbReference type="CDD" id="cd12956">
    <property type="entry name" value="CBM_SusE-F_like"/>
    <property type="match status" value="1"/>
</dbReference>
<comment type="caution">
    <text evidence="2">The sequence shown here is derived from an EMBL/GenBank/DDBJ whole genome shotgun (WGS) entry which is preliminary data.</text>
</comment>
<dbReference type="RefSeq" id="WP_135393254.1">
    <property type="nucleotide sequence ID" value="NZ_SRMB01000001.1"/>
</dbReference>
<evidence type="ECO:0000313" key="2">
    <source>
        <dbReference type="EMBL" id="TGE29122.1"/>
    </source>
</evidence>
<evidence type="ECO:0000313" key="3">
    <source>
        <dbReference type="Proteomes" id="UP000298471"/>
    </source>
</evidence>
<dbReference type="PROSITE" id="PS51257">
    <property type="entry name" value="PROKAR_LIPOPROTEIN"/>
    <property type="match status" value="1"/>
</dbReference>
<accession>A0A4Z0QK82</accession>
<dbReference type="GO" id="GO:2001070">
    <property type="term" value="F:starch binding"/>
    <property type="evidence" value="ECO:0007669"/>
    <property type="project" value="InterPro"/>
</dbReference>
<sequence length="256" mass="27625">MKNWLTRIIGMCAAVMLMTSCEKDETKITAQPGAAPVLTASATAVDLQRANADKEGVTYTWTPVSLSFSESGYPVTGSYTLQFAKKGTNFAAMKEVDGGTTGKKTFTVAEVNTLFKDLGIAVGQPGQLDVRLKSSYSANVDPYLTALTSLSGTPYESRDLPALVWRIIGPAGNSWDSDLDMNYDFDKKVWTVTTNLKADEFKFRANKAWTNNLGADGTDGSLKQDGANLKIAEAGNYTVTLDTNASPKPVYTLKKN</sequence>
<organism evidence="2 3">
    <name type="scientific">Hymenobacter metallicola</name>
    <dbReference type="NCBI Taxonomy" id="2563114"/>
    <lineage>
        <taxon>Bacteria</taxon>
        <taxon>Pseudomonadati</taxon>
        <taxon>Bacteroidota</taxon>
        <taxon>Cytophagia</taxon>
        <taxon>Cytophagales</taxon>
        <taxon>Hymenobacteraceae</taxon>
        <taxon>Hymenobacter</taxon>
    </lineage>
</organism>
<dbReference type="OrthoDB" id="975117at2"/>
<gene>
    <name evidence="2" type="ORF">E5K02_06605</name>
</gene>
<proteinExistence type="predicted"/>
<dbReference type="Proteomes" id="UP000298471">
    <property type="component" value="Unassembled WGS sequence"/>
</dbReference>
<dbReference type="AlphaFoldDB" id="A0A4Z0QK82"/>
<keyword evidence="3" id="KW-1185">Reference proteome</keyword>
<name>A0A4Z0QK82_9BACT</name>
<dbReference type="GO" id="GO:0019867">
    <property type="term" value="C:outer membrane"/>
    <property type="evidence" value="ECO:0007669"/>
    <property type="project" value="InterPro"/>
</dbReference>
<dbReference type="EMBL" id="SRMB01000001">
    <property type="protein sequence ID" value="TGE29122.1"/>
    <property type="molecule type" value="Genomic_DNA"/>
</dbReference>
<feature type="domain" description="SusE outer membrane protein" evidence="1">
    <location>
        <begin position="23"/>
        <end position="133"/>
    </location>
</feature>